<dbReference type="EMBL" id="JBAMIC010000003">
    <property type="protein sequence ID" value="KAK7108911.1"/>
    <property type="molecule type" value="Genomic_DNA"/>
</dbReference>
<evidence type="ECO:0000313" key="3">
    <source>
        <dbReference type="Proteomes" id="UP001374579"/>
    </source>
</evidence>
<comment type="caution">
    <text evidence="2">The sequence shown here is derived from an EMBL/GenBank/DDBJ whole genome shotgun (WGS) entry which is preliminary data.</text>
</comment>
<feature type="compositionally biased region" description="Polar residues" evidence="1">
    <location>
        <begin position="18"/>
        <end position="31"/>
    </location>
</feature>
<organism evidence="2 3">
    <name type="scientific">Littorina saxatilis</name>
    <dbReference type="NCBI Taxonomy" id="31220"/>
    <lineage>
        <taxon>Eukaryota</taxon>
        <taxon>Metazoa</taxon>
        <taxon>Spiralia</taxon>
        <taxon>Lophotrochozoa</taxon>
        <taxon>Mollusca</taxon>
        <taxon>Gastropoda</taxon>
        <taxon>Caenogastropoda</taxon>
        <taxon>Littorinimorpha</taxon>
        <taxon>Littorinoidea</taxon>
        <taxon>Littorinidae</taxon>
        <taxon>Littorina</taxon>
    </lineage>
</organism>
<proteinExistence type="predicted"/>
<evidence type="ECO:0000313" key="2">
    <source>
        <dbReference type="EMBL" id="KAK7108911.1"/>
    </source>
</evidence>
<sequence length="135" mass="14736">MSKQHRPDMALRGRLGVKQTNKQTEPALTTNCPPSALTSFLARLLLTSLNSSPSILQQDNSVPLLTVASLPFHTPKPKHTDNALLLSAHPHNGILSPFTSATLSHPKHSNEQLKHTSSRNTTPHFVFLSPSVGYM</sequence>
<name>A0AAN9BMC0_9CAEN</name>
<feature type="region of interest" description="Disordered" evidence="1">
    <location>
        <begin position="1"/>
        <end position="31"/>
    </location>
</feature>
<dbReference type="AlphaFoldDB" id="A0AAN9BMC0"/>
<evidence type="ECO:0000256" key="1">
    <source>
        <dbReference type="SAM" id="MobiDB-lite"/>
    </source>
</evidence>
<protein>
    <submittedName>
        <fullName evidence="2">Uncharacterized protein</fullName>
    </submittedName>
</protein>
<gene>
    <name evidence="2" type="ORF">V1264_013050</name>
</gene>
<reference evidence="2 3" key="1">
    <citation type="submission" date="2024-02" db="EMBL/GenBank/DDBJ databases">
        <title>Chromosome-scale genome assembly of the rough periwinkle Littorina saxatilis.</title>
        <authorList>
            <person name="De Jode A."/>
            <person name="Faria R."/>
            <person name="Formenti G."/>
            <person name="Sims Y."/>
            <person name="Smith T.P."/>
            <person name="Tracey A."/>
            <person name="Wood J.M.D."/>
            <person name="Zagrodzka Z.B."/>
            <person name="Johannesson K."/>
            <person name="Butlin R.K."/>
            <person name="Leder E.H."/>
        </authorList>
    </citation>
    <scope>NUCLEOTIDE SEQUENCE [LARGE SCALE GENOMIC DNA]</scope>
    <source>
        <strain evidence="2">Snail1</strain>
        <tissue evidence="2">Muscle</tissue>
    </source>
</reference>
<dbReference type="Proteomes" id="UP001374579">
    <property type="component" value="Unassembled WGS sequence"/>
</dbReference>
<feature type="compositionally biased region" description="Basic and acidic residues" evidence="1">
    <location>
        <begin position="1"/>
        <end position="11"/>
    </location>
</feature>
<keyword evidence="3" id="KW-1185">Reference proteome</keyword>
<accession>A0AAN9BMC0</accession>